<dbReference type="GO" id="GO:0003841">
    <property type="term" value="F:1-acylglycerol-3-phosphate O-acyltransferase activity"/>
    <property type="evidence" value="ECO:0007669"/>
    <property type="project" value="TreeGrafter"/>
</dbReference>
<keyword evidence="3 5" id="KW-0012">Acyltransferase</keyword>
<accession>A0A9D9IEX1</accession>
<dbReference type="SUPFAM" id="SSF69593">
    <property type="entry name" value="Glycerol-3-phosphate (1)-acyltransferase"/>
    <property type="match status" value="1"/>
</dbReference>
<evidence type="ECO:0000313" key="6">
    <source>
        <dbReference type="Proteomes" id="UP000823603"/>
    </source>
</evidence>
<evidence type="ECO:0000256" key="3">
    <source>
        <dbReference type="ARBA" id="ARBA00023315"/>
    </source>
</evidence>
<dbReference type="GO" id="GO:0006654">
    <property type="term" value="P:phosphatidic acid biosynthetic process"/>
    <property type="evidence" value="ECO:0007669"/>
    <property type="project" value="TreeGrafter"/>
</dbReference>
<feature type="domain" description="Phospholipid/glycerol acyltransferase" evidence="4">
    <location>
        <begin position="28"/>
        <end position="137"/>
    </location>
</feature>
<reference evidence="5" key="2">
    <citation type="journal article" date="2021" name="PeerJ">
        <title>Extensive microbial diversity within the chicken gut microbiome revealed by metagenomics and culture.</title>
        <authorList>
            <person name="Gilroy R."/>
            <person name="Ravi A."/>
            <person name="Getino M."/>
            <person name="Pursley I."/>
            <person name="Horton D.L."/>
            <person name="Alikhan N.F."/>
            <person name="Baker D."/>
            <person name="Gharbi K."/>
            <person name="Hall N."/>
            <person name="Watson M."/>
            <person name="Adriaenssens E.M."/>
            <person name="Foster-Nyarko E."/>
            <person name="Jarju S."/>
            <person name="Secka A."/>
            <person name="Antonio M."/>
            <person name="Oren A."/>
            <person name="Chaudhuri R.R."/>
            <person name="La Ragione R."/>
            <person name="Hildebrand F."/>
            <person name="Pallen M.J."/>
        </authorList>
    </citation>
    <scope>NUCLEOTIDE SEQUENCE</scope>
    <source>
        <strain evidence="5">B2-22910</strain>
    </source>
</reference>
<comment type="pathway">
    <text evidence="1">Lipid metabolism.</text>
</comment>
<sequence length="183" mass="21123">MWKKFCGFLLRAMGWTAVEPPVPEDKCIILGVPHTSMWDFVVSYLYYTSVGGKAYVMIAKEFFWWPLGAILRALGAIPVDRKSPTSLMVSLIHEVNKAKKIHLAIAPEGTRKAVRKWKTGFHTIAKECDIPVYLGYFDWKTKRVGRGNRFEITDDARADMQRIQEIYEQMHMEGKHKEGYVTH</sequence>
<name>A0A9D9IEX1_9BACT</name>
<reference evidence="5" key="1">
    <citation type="submission" date="2020-10" db="EMBL/GenBank/DDBJ databases">
        <authorList>
            <person name="Gilroy R."/>
        </authorList>
    </citation>
    <scope>NUCLEOTIDE SEQUENCE</scope>
    <source>
        <strain evidence="5">B2-22910</strain>
    </source>
</reference>
<dbReference type="SMART" id="SM00563">
    <property type="entry name" value="PlsC"/>
    <property type="match status" value="1"/>
</dbReference>
<evidence type="ECO:0000259" key="4">
    <source>
        <dbReference type="SMART" id="SM00563"/>
    </source>
</evidence>
<dbReference type="AlphaFoldDB" id="A0A9D9IEX1"/>
<comment type="caution">
    <text evidence="5">The sequence shown here is derived from an EMBL/GenBank/DDBJ whole genome shotgun (WGS) entry which is preliminary data.</text>
</comment>
<gene>
    <name evidence="5" type="ORF">IAB82_03280</name>
</gene>
<dbReference type="Pfam" id="PF01553">
    <property type="entry name" value="Acyltransferase"/>
    <property type="match status" value="1"/>
</dbReference>
<organism evidence="5 6">
    <name type="scientific">Candidatus Cryptobacteroides faecavium</name>
    <dbReference type="NCBI Taxonomy" id="2840762"/>
    <lineage>
        <taxon>Bacteria</taxon>
        <taxon>Pseudomonadati</taxon>
        <taxon>Bacteroidota</taxon>
        <taxon>Bacteroidia</taxon>
        <taxon>Bacteroidales</taxon>
        <taxon>Candidatus Cryptobacteroides</taxon>
    </lineage>
</organism>
<dbReference type="EMBL" id="JADIMB010000046">
    <property type="protein sequence ID" value="MBO8470800.1"/>
    <property type="molecule type" value="Genomic_DNA"/>
</dbReference>
<proteinExistence type="predicted"/>
<protein>
    <submittedName>
        <fullName evidence="5">1-acyl-sn-glycerol-3-phosphate acyltransferase</fullName>
    </submittedName>
</protein>
<dbReference type="PANTHER" id="PTHR10434:SF9">
    <property type="entry name" value="PHOSPHOLIPID_GLYCEROL ACYLTRANSFERASE DOMAIN-CONTAINING PROTEIN"/>
    <property type="match status" value="1"/>
</dbReference>
<evidence type="ECO:0000256" key="1">
    <source>
        <dbReference type="ARBA" id="ARBA00005189"/>
    </source>
</evidence>
<evidence type="ECO:0000256" key="2">
    <source>
        <dbReference type="ARBA" id="ARBA00022679"/>
    </source>
</evidence>
<dbReference type="PANTHER" id="PTHR10434">
    <property type="entry name" value="1-ACYL-SN-GLYCEROL-3-PHOSPHATE ACYLTRANSFERASE"/>
    <property type="match status" value="1"/>
</dbReference>
<keyword evidence="2" id="KW-0808">Transferase</keyword>
<dbReference type="InterPro" id="IPR002123">
    <property type="entry name" value="Plipid/glycerol_acylTrfase"/>
</dbReference>
<evidence type="ECO:0000313" key="5">
    <source>
        <dbReference type="EMBL" id="MBO8470800.1"/>
    </source>
</evidence>
<dbReference type="Proteomes" id="UP000823603">
    <property type="component" value="Unassembled WGS sequence"/>
</dbReference>